<evidence type="ECO:0000313" key="1">
    <source>
        <dbReference type="EMBL" id="RCJ39171.1"/>
    </source>
</evidence>
<sequence>MGNLQGGTERDRFILSGGTLSGTVDGNGGDNVVEGNTTNSLTWTLTGTDAGTVIGIASGFTNIANLKGGDAGNTFIFDINGSLSGNIDGGLAPSLNTLQIANTKQYHFPQWADAIKYWLVHDRPNWQLIHFFEC</sequence>
<accession>A0A367RTI9</accession>
<proteinExistence type="predicted"/>
<name>A0A367RTI9_9NOSO</name>
<dbReference type="AlphaFoldDB" id="A0A367RTI9"/>
<comment type="caution">
    <text evidence="1">The sequence shown here is derived from an EMBL/GenBank/DDBJ whole genome shotgun (WGS) entry which is preliminary data.</text>
</comment>
<gene>
    <name evidence="1" type="ORF">A6770_12065</name>
</gene>
<evidence type="ECO:0000313" key="2">
    <source>
        <dbReference type="Proteomes" id="UP000252107"/>
    </source>
</evidence>
<evidence type="ECO:0008006" key="3">
    <source>
        <dbReference type="Google" id="ProtNLM"/>
    </source>
</evidence>
<reference evidence="1" key="1">
    <citation type="submission" date="2016-04" db="EMBL/GenBank/DDBJ databases">
        <authorList>
            <person name="Tabuchi Yagui T.R."/>
        </authorList>
    </citation>
    <scope>NUCLEOTIDE SEQUENCE [LARGE SCALE GENOMIC DNA]</scope>
    <source>
        <strain evidence="1">NIES-26</strain>
    </source>
</reference>
<dbReference type="EMBL" id="LXQD01000076">
    <property type="protein sequence ID" value="RCJ39171.1"/>
    <property type="molecule type" value="Genomic_DNA"/>
</dbReference>
<organism evidence="1 2">
    <name type="scientific">Nostoc minutum NIES-26</name>
    <dbReference type="NCBI Taxonomy" id="1844469"/>
    <lineage>
        <taxon>Bacteria</taxon>
        <taxon>Bacillati</taxon>
        <taxon>Cyanobacteriota</taxon>
        <taxon>Cyanophyceae</taxon>
        <taxon>Nostocales</taxon>
        <taxon>Nostocaceae</taxon>
        <taxon>Nostoc</taxon>
    </lineage>
</organism>
<protein>
    <recommendedName>
        <fullName evidence="3">Peptidase M10 serralysin C-terminal domain-containing protein</fullName>
    </recommendedName>
</protein>
<keyword evidence="2" id="KW-1185">Reference proteome</keyword>
<dbReference type="Proteomes" id="UP000252107">
    <property type="component" value="Unassembled WGS sequence"/>
</dbReference>